<dbReference type="InterPro" id="IPR022684">
    <property type="entry name" value="Calpain_cysteine_protease"/>
</dbReference>
<feature type="active site" evidence="5 6">
    <location>
        <position position="199"/>
    </location>
</feature>
<comment type="similarity">
    <text evidence="1">Belongs to the peptidase C2 family. PalB/RIM13 subfamily.</text>
</comment>
<dbReference type="OMA" id="GDYRRGC"/>
<keyword evidence="10" id="KW-1185">Reference proteome</keyword>
<dbReference type="InterPro" id="IPR001300">
    <property type="entry name" value="Peptidase_C2_calpain_cat"/>
</dbReference>
<evidence type="ECO:0000256" key="4">
    <source>
        <dbReference type="ARBA" id="ARBA00022807"/>
    </source>
</evidence>
<evidence type="ECO:0000256" key="7">
    <source>
        <dbReference type="SAM" id="MobiDB-lite"/>
    </source>
</evidence>
<dbReference type="PANTHER" id="PTHR46143:SF1">
    <property type="entry name" value="CALPAIN-7"/>
    <property type="match status" value="1"/>
</dbReference>
<proteinExistence type="inferred from homology"/>
<dbReference type="InterPro" id="IPR038765">
    <property type="entry name" value="Papain-like_cys_pep_sf"/>
</dbReference>
<dbReference type="SUPFAM" id="SSF54001">
    <property type="entry name" value="Cysteine proteinases"/>
    <property type="match status" value="1"/>
</dbReference>
<keyword evidence="2 6" id="KW-0645">Protease</keyword>
<dbReference type="InterPro" id="IPR051297">
    <property type="entry name" value="PalB/RIM13"/>
</dbReference>
<reference evidence="9 10" key="1">
    <citation type="journal article" date="2014" name="BMC Genomics">
        <title>Adaptive genomic structural variation in the grape powdery mildew pathogen, Erysiphe necator.</title>
        <authorList>
            <person name="Jones L."/>
            <person name="Riaz S."/>
            <person name="Morales-Cruz A."/>
            <person name="Amrine K.C."/>
            <person name="McGuire B."/>
            <person name="Gubler W.D."/>
            <person name="Walker M.A."/>
            <person name="Cantu D."/>
        </authorList>
    </citation>
    <scope>NUCLEOTIDE SEQUENCE [LARGE SCALE GENOMIC DNA]</scope>
    <source>
        <strain evidence="10">c</strain>
    </source>
</reference>
<dbReference type="SUPFAM" id="SSF49758">
    <property type="entry name" value="Calpain large subunit, middle domain (domain III)"/>
    <property type="match status" value="2"/>
</dbReference>
<sequence>MEAENLVSKSLTRDDALKNAIRATELYMSAIEHTVLKSEKNRLQNKCRLLLQKAEEIKGSMTWPLAIQESSGATQESSGATQESSGATQESSGVILKAPVPTRKLSKNEHLILLEGSRLNGFTFPPWTSEPDDDVFENSIEGEKYYTEPVNLRLSDAQRSIFSGWIRLDRDDPNRPGESSVLISTDRATDLVQDIIADCSVVASLCVISSRASKGHGQLTASVLYPKHKTLSLPKISKNGKYICRLQFNGCFRKVTIDNRLPKSNLNRSLHVTDRNDPQNIWPALIEKAYLKVRGGYDFPGSNSGTDLWIISGWIPEQIFLQSDDIQIEQLWYRIFKAFCYGDVMITLGTGKLTEKEENELGLVGHHDYAILDMKEVSSKRLLLIKNPWCDEKLQGLSFELSETAVGTFWMNIESTVQNFEYLYLNWNPGLFRHRQDYHFNWKLPENKNSGSFIHNPQYTIRSSQKDSVWILLSRHFSTDEQNIVDNLQNKISGAVGHISLYVFESSGQKIYTSDYAIHRGAFVDSPQTLARINLSPSIVYTTAIAQHGLPLPQYSFTLSFFSRFPLVIDKVAEPAYYSSQTGAWSLRTAGGNASLPYYHKNPQFSISVTSEADIDLILEAAEHDFAIHIDMVWAGGERVVGINSKDIVGDSGDYRRGCALTSLKNVAAGKYTIVCSTFDVEQTGRFTLHTCSTAPCDVQPIPLEIAGRLTFNLEPLNFPSGVTKMFAKLTISRLTRIRLLAKSLKTSKNSSLSKLRLELKLSIETGQVSKERKVLCVSGDGNFSDVLRGIRLEDLDLTQTMSNAGLWIVVERFSVDHCSDVYINVEVLSDSKVTLGNWRIYDG</sequence>
<feature type="active site" evidence="5 6">
    <location>
        <position position="367"/>
    </location>
</feature>
<evidence type="ECO:0000256" key="1">
    <source>
        <dbReference type="ARBA" id="ARBA00010193"/>
    </source>
</evidence>
<dbReference type="PANTHER" id="PTHR46143">
    <property type="entry name" value="CALPAIN-7"/>
    <property type="match status" value="1"/>
</dbReference>
<evidence type="ECO:0000259" key="8">
    <source>
        <dbReference type="PROSITE" id="PS50203"/>
    </source>
</evidence>
<dbReference type="GO" id="GO:0006508">
    <property type="term" value="P:proteolysis"/>
    <property type="evidence" value="ECO:0007669"/>
    <property type="project" value="UniProtKB-KW"/>
</dbReference>
<accession>A0A0B1NX46</accession>
<dbReference type="Gene3D" id="3.90.70.10">
    <property type="entry name" value="Cysteine proteinases"/>
    <property type="match status" value="1"/>
</dbReference>
<gene>
    <name evidence="9" type="ORF">EV44_g5430</name>
</gene>
<dbReference type="PROSITE" id="PS50203">
    <property type="entry name" value="CALPAIN_CAT"/>
    <property type="match status" value="1"/>
</dbReference>
<evidence type="ECO:0000256" key="3">
    <source>
        <dbReference type="ARBA" id="ARBA00022801"/>
    </source>
</evidence>
<name>A0A0B1NX46_UNCNE</name>
<dbReference type="PRINTS" id="PR00704">
    <property type="entry name" value="CALPAIN"/>
</dbReference>
<evidence type="ECO:0000256" key="6">
    <source>
        <dbReference type="PROSITE-ProRule" id="PRU00239"/>
    </source>
</evidence>
<evidence type="ECO:0000256" key="2">
    <source>
        <dbReference type="ARBA" id="ARBA00022670"/>
    </source>
</evidence>
<feature type="active site" evidence="5 6">
    <location>
        <position position="387"/>
    </location>
</feature>
<evidence type="ECO:0000256" key="5">
    <source>
        <dbReference type="PIRSR" id="PIRSR622684-1"/>
    </source>
</evidence>
<dbReference type="Gene3D" id="2.60.120.380">
    <property type="match status" value="1"/>
</dbReference>
<evidence type="ECO:0000313" key="9">
    <source>
        <dbReference type="EMBL" id="KHJ30947.1"/>
    </source>
</evidence>
<organism evidence="9 10">
    <name type="scientific">Uncinula necator</name>
    <name type="common">Grape powdery mildew</name>
    <dbReference type="NCBI Taxonomy" id="52586"/>
    <lineage>
        <taxon>Eukaryota</taxon>
        <taxon>Fungi</taxon>
        <taxon>Dikarya</taxon>
        <taxon>Ascomycota</taxon>
        <taxon>Pezizomycotina</taxon>
        <taxon>Leotiomycetes</taxon>
        <taxon>Erysiphales</taxon>
        <taxon>Erysiphaceae</taxon>
        <taxon>Erysiphe</taxon>
    </lineage>
</organism>
<dbReference type="Pfam" id="PF00648">
    <property type="entry name" value="Peptidase_C2"/>
    <property type="match status" value="1"/>
</dbReference>
<dbReference type="SMART" id="SM00720">
    <property type="entry name" value="calpain_III"/>
    <property type="match status" value="1"/>
</dbReference>
<evidence type="ECO:0000313" key="10">
    <source>
        <dbReference type="Proteomes" id="UP000030854"/>
    </source>
</evidence>
<dbReference type="CDD" id="cd00044">
    <property type="entry name" value="CysPc"/>
    <property type="match status" value="1"/>
</dbReference>
<feature type="compositionally biased region" description="Polar residues" evidence="7">
    <location>
        <begin position="69"/>
        <end position="92"/>
    </location>
</feature>
<dbReference type="Proteomes" id="UP000030854">
    <property type="component" value="Unassembled WGS sequence"/>
</dbReference>
<dbReference type="HOGENOM" id="CLU_006770_1_0_1"/>
<keyword evidence="3 6" id="KW-0378">Hydrolase</keyword>
<dbReference type="InterPro" id="IPR022683">
    <property type="entry name" value="Calpain_III"/>
</dbReference>
<dbReference type="STRING" id="52586.A0A0B1NX46"/>
<dbReference type="SMART" id="SM00230">
    <property type="entry name" value="CysPc"/>
    <property type="match status" value="1"/>
</dbReference>
<dbReference type="EMBL" id="JNVN01003431">
    <property type="protein sequence ID" value="KHJ30947.1"/>
    <property type="molecule type" value="Genomic_DNA"/>
</dbReference>
<dbReference type="GO" id="GO:0004198">
    <property type="term" value="F:calcium-dependent cysteine-type endopeptidase activity"/>
    <property type="evidence" value="ECO:0007669"/>
    <property type="project" value="InterPro"/>
</dbReference>
<protein>
    <submittedName>
        <fullName evidence="9">Putative calpain-like protease ory</fullName>
    </submittedName>
</protein>
<keyword evidence="4 6" id="KW-0788">Thiol protease</keyword>
<feature type="region of interest" description="Disordered" evidence="7">
    <location>
        <begin position="69"/>
        <end position="95"/>
    </location>
</feature>
<dbReference type="Pfam" id="PF25435">
    <property type="entry name" value="PalB_C"/>
    <property type="match status" value="1"/>
</dbReference>
<comment type="caution">
    <text evidence="9">The sequence shown here is derived from an EMBL/GenBank/DDBJ whole genome shotgun (WGS) entry which is preliminary data.</text>
</comment>
<dbReference type="InterPro" id="IPR036213">
    <property type="entry name" value="Calpain_III_sf"/>
</dbReference>
<dbReference type="AlphaFoldDB" id="A0A0B1NX46"/>
<feature type="domain" description="Calpain catalytic" evidence="8">
    <location>
        <begin position="121"/>
        <end position="429"/>
    </location>
</feature>